<dbReference type="EMBL" id="PKMF04000434">
    <property type="protein sequence ID" value="KAK7831914.1"/>
    <property type="molecule type" value="Genomic_DNA"/>
</dbReference>
<evidence type="ECO:0000313" key="2">
    <source>
        <dbReference type="EMBL" id="KAK7831914.1"/>
    </source>
</evidence>
<evidence type="ECO:0000256" key="1">
    <source>
        <dbReference type="SAM" id="Phobius"/>
    </source>
</evidence>
<keyword evidence="1" id="KW-0472">Membrane</keyword>
<organism evidence="2 3">
    <name type="scientific">Quercus suber</name>
    <name type="common">Cork oak</name>
    <dbReference type="NCBI Taxonomy" id="58331"/>
    <lineage>
        <taxon>Eukaryota</taxon>
        <taxon>Viridiplantae</taxon>
        <taxon>Streptophyta</taxon>
        <taxon>Embryophyta</taxon>
        <taxon>Tracheophyta</taxon>
        <taxon>Spermatophyta</taxon>
        <taxon>Magnoliopsida</taxon>
        <taxon>eudicotyledons</taxon>
        <taxon>Gunneridae</taxon>
        <taxon>Pentapetalae</taxon>
        <taxon>rosids</taxon>
        <taxon>fabids</taxon>
        <taxon>Fagales</taxon>
        <taxon>Fagaceae</taxon>
        <taxon>Quercus</taxon>
    </lineage>
</organism>
<sequence>MESVSSELSLQESFLPYSDKVGPSNFFFVCLMILFISSATTTILMVFPQVKVEGGVVPVIFRDRPAYYHTFVVCIVLAFTGAYSALVIRRKRKPKIERFCRIYAMASMLSALAIVLYAASLWFVVRSPP</sequence>
<keyword evidence="3" id="KW-1185">Reference proteome</keyword>
<keyword evidence="1" id="KW-1133">Transmembrane helix</keyword>
<evidence type="ECO:0000313" key="3">
    <source>
        <dbReference type="Proteomes" id="UP000237347"/>
    </source>
</evidence>
<dbReference type="AlphaFoldDB" id="A0AAW0K0A3"/>
<feature type="transmembrane region" description="Helical" evidence="1">
    <location>
        <begin position="26"/>
        <end position="47"/>
    </location>
</feature>
<protein>
    <recommendedName>
        <fullName evidence="4">PGG domain-containing protein</fullName>
    </recommendedName>
</protein>
<keyword evidence="1" id="KW-0812">Transmembrane</keyword>
<comment type="caution">
    <text evidence="2">The sequence shown here is derived from an EMBL/GenBank/DDBJ whole genome shotgun (WGS) entry which is preliminary data.</text>
</comment>
<reference evidence="2 3" key="1">
    <citation type="journal article" date="2018" name="Sci. Data">
        <title>The draft genome sequence of cork oak.</title>
        <authorList>
            <person name="Ramos A.M."/>
            <person name="Usie A."/>
            <person name="Barbosa P."/>
            <person name="Barros P.M."/>
            <person name="Capote T."/>
            <person name="Chaves I."/>
            <person name="Simoes F."/>
            <person name="Abreu I."/>
            <person name="Carrasquinho I."/>
            <person name="Faro C."/>
            <person name="Guimaraes J.B."/>
            <person name="Mendonca D."/>
            <person name="Nobrega F."/>
            <person name="Rodrigues L."/>
            <person name="Saibo N.J.M."/>
            <person name="Varela M.C."/>
            <person name="Egas C."/>
            <person name="Matos J."/>
            <person name="Miguel C.M."/>
            <person name="Oliveira M.M."/>
            <person name="Ricardo C.P."/>
            <person name="Goncalves S."/>
        </authorList>
    </citation>
    <scope>NUCLEOTIDE SEQUENCE [LARGE SCALE GENOMIC DNA]</scope>
    <source>
        <strain evidence="3">cv. HL8</strain>
    </source>
</reference>
<dbReference type="Proteomes" id="UP000237347">
    <property type="component" value="Unassembled WGS sequence"/>
</dbReference>
<proteinExistence type="predicted"/>
<name>A0AAW0K0A3_QUESU</name>
<accession>A0AAW0K0A3</accession>
<gene>
    <name evidence="2" type="ORF">CFP56_026978</name>
</gene>
<evidence type="ECO:0008006" key="4">
    <source>
        <dbReference type="Google" id="ProtNLM"/>
    </source>
</evidence>
<feature type="transmembrane region" description="Helical" evidence="1">
    <location>
        <begin position="67"/>
        <end position="88"/>
    </location>
</feature>
<feature type="transmembrane region" description="Helical" evidence="1">
    <location>
        <begin position="100"/>
        <end position="125"/>
    </location>
</feature>